<evidence type="ECO:0000259" key="10">
    <source>
        <dbReference type="PROSITE" id="PS51379"/>
    </source>
</evidence>
<dbReference type="RefSeq" id="WP_209703205.1">
    <property type="nucleotide sequence ID" value="NZ_JAGGLM010000027.1"/>
</dbReference>
<keyword evidence="5" id="KW-0479">Metal-binding</keyword>
<feature type="domain" description="4Fe-4S ferredoxin-type" evidence="10">
    <location>
        <begin position="47"/>
        <end position="75"/>
    </location>
</feature>
<dbReference type="Gene3D" id="3.80.30.10">
    <property type="entry name" value="pyruvate-formate lyase- activating enzyme"/>
    <property type="match status" value="1"/>
</dbReference>
<dbReference type="SFLD" id="SFLDG01066">
    <property type="entry name" value="organic_radical-activating_enz"/>
    <property type="match status" value="1"/>
</dbReference>
<evidence type="ECO:0000256" key="3">
    <source>
        <dbReference type="ARBA" id="ARBA00022485"/>
    </source>
</evidence>
<feature type="domain" description="4Fe-4S ferredoxin-type" evidence="10">
    <location>
        <begin position="76"/>
        <end position="105"/>
    </location>
</feature>
<keyword evidence="4" id="KW-0949">S-adenosyl-L-methionine</keyword>
<reference evidence="12 13" key="1">
    <citation type="submission" date="2021-03" db="EMBL/GenBank/DDBJ databases">
        <title>Genomic Encyclopedia of Type Strains, Phase IV (KMG-IV): sequencing the most valuable type-strain genomes for metagenomic binning, comparative biology and taxonomic classification.</title>
        <authorList>
            <person name="Goeker M."/>
        </authorList>
    </citation>
    <scope>NUCLEOTIDE SEQUENCE [LARGE SCALE GENOMIC DNA]</scope>
    <source>
        <strain evidence="12 13">DSM 28783</strain>
    </source>
</reference>
<evidence type="ECO:0000256" key="1">
    <source>
        <dbReference type="ARBA" id="ARBA00001966"/>
    </source>
</evidence>
<keyword evidence="12" id="KW-0456">Lyase</keyword>
<evidence type="ECO:0000259" key="11">
    <source>
        <dbReference type="PROSITE" id="PS51918"/>
    </source>
</evidence>
<feature type="domain" description="Radical SAM core" evidence="11">
    <location>
        <begin position="16"/>
        <end position="296"/>
    </location>
</feature>
<dbReference type="InterPro" id="IPR034457">
    <property type="entry name" value="Organic_radical-activating"/>
</dbReference>
<dbReference type="EMBL" id="JAGGLM010000027">
    <property type="protein sequence ID" value="MBP2033965.1"/>
    <property type="molecule type" value="Genomic_DNA"/>
</dbReference>
<dbReference type="PROSITE" id="PS00198">
    <property type="entry name" value="4FE4S_FER_1"/>
    <property type="match status" value="1"/>
</dbReference>
<evidence type="ECO:0000256" key="5">
    <source>
        <dbReference type="ARBA" id="ARBA00022723"/>
    </source>
</evidence>
<accession>A0ABS4KWE1</accession>
<dbReference type="PANTHER" id="PTHR30352">
    <property type="entry name" value="PYRUVATE FORMATE-LYASE-ACTIVATING ENZYME"/>
    <property type="match status" value="1"/>
</dbReference>
<dbReference type="GO" id="GO:0016829">
    <property type="term" value="F:lyase activity"/>
    <property type="evidence" value="ECO:0007669"/>
    <property type="project" value="UniProtKB-KW"/>
</dbReference>
<organism evidence="12 13">
    <name type="scientific">Clostridium algifaecis</name>
    <dbReference type="NCBI Taxonomy" id="1472040"/>
    <lineage>
        <taxon>Bacteria</taxon>
        <taxon>Bacillati</taxon>
        <taxon>Bacillota</taxon>
        <taxon>Clostridia</taxon>
        <taxon>Eubacteriales</taxon>
        <taxon>Clostridiaceae</taxon>
        <taxon>Clostridium</taxon>
    </lineage>
</organism>
<keyword evidence="6 12" id="KW-0560">Oxidoreductase</keyword>
<keyword evidence="12" id="KW-0670">Pyruvate</keyword>
<dbReference type="SUPFAM" id="SSF54862">
    <property type="entry name" value="4Fe-4S ferredoxins"/>
    <property type="match status" value="1"/>
</dbReference>
<evidence type="ECO:0000313" key="13">
    <source>
        <dbReference type="Proteomes" id="UP001519307"/>
    </source>
</evidence>
<name>A0ABS4KWE1_9CLOT</name>
<dbReference type="PROSITE" id="PS51918">
    <property type="entry name" value="RADICAL_SAM"/>
    <property type="match status" value="1"/>
</dbReference>
<keyword evidence="7" id="KW-0408">Iron</keyword>
<dbReference type="PROSITE" id="PS51379">
    <property type="entry name" value="4FE4S_FER_2"/>
    <property type="match status" value="2"/>
</dbReference>
<dbReference type="Pfam" id="PF04055">
    <property type="entry name" value="Radical_SAM"/>
    <property type="match status" value="1"/>
</dbReference>
<sequence>MKNKALVFNIQRYSIYDGPGIRTIVFLKGCPLSCLWCSNPESQSINPQVIFSANKCINCGACVEKCNSGASILKDGKVQFQIEKCTSCAQCLDVCPTNARQIIGEIRTIDEVIREVEKDRQFYINSNGGVTFSGGEPTLHYEFLEEIVPKLKEKAIHVAIETTGYCEWTKFWRAVKDMDLILFDLKQMNNEKHKQYTGVENNIILQNAEKISKLKETVFRIPVIPEYNDNIENFREIINMIERIKFKGKVNLLPYHLYGKAKYNKIGKIYKLFDVETPSKEKMNKILNIFKKNNIDVISM</sequence>
<protein>
    <submittedName>
        <fullName evidence="12">Pyruvate formate lyase activating enzyme</fullName>
        <ecNumber evidence="12">1.97.1.4</ecNumber>
    </submittedName>
</protein>
<dbReference type="SFLD" id="SFLDG01118">
    <property type="entry name" value="activating_enzymes__group_2"/>
    <property type="match status" value="1"/>
</dbReference>
<dbReference type="PROSITE" id="PS01087">
    <property type="entry name" value="RADICAL_ACTIVATING"/>
    <property type="match status" value="1"/>
</dbReference>
<dbReference type="InterPro" id="IPR012839">
    <property type="entry name" value="Organic_radical_activase"/>
</dbReference>
<dbReference type="InterPro" id="IPR007197">
    <property type="entry name" value="rSAM"/>
</dbReference>
<comment type="caution">
    <text evidence="12">The sequence shown here is derived from an EMBL/GenBank/DDBJ whole genome shotgun (WGS) entry which is preliminary data.</text>
</comment>
<dbReference type="InterPro" id="IPR001989">
    <property type="entry name" value="Radical_activat_CS"/>
</dbReference>
<comment type="catalytic activity">
    <reaction evidence="9">
        <text>glycyl-[protein] + reduced [flavodoxin] + S-adenosyl-L-methionine = glycin-2-yl radical-[protein] + semiquinone [flavodoxin] + 5'-deoxyadenosine + L-methionine + H(+)</text>
        <dbReference type="Rhea" id="RHEA:61976"/>
        <dbReference type="Rhea" id="RHEA-COMP:10622"/>
        <dbReference type="Rhea" id="RHEA-COMP:14480"/>
        <dbReference type="Rhea" id="RHEA-COMP:15993"/>
        <dbReference type="Rhea" id="RHEA-COMP:15994"/>
        <dbReference type="ChEBI" id="CHEBI:15378"/>
        <dbReference type="ChEBI" id="CHEBI:17319"/>
        <dbReference type="ChEBI" id="CHEBI:29947"/>
        <dbReference type="ChEBI" id="CHEBI:32722"/>
        <dbReference type="ChEBI" id="CHEBI:57618"/>
        <dbReference type="ChEBI" id="CHEBI:57844"/>
        <dbReference type="ChEBI" id="CHEBI:59789"/>
        <dbReference type="ChEBI" id="CHEBI:140311"/>
    </reaction>
</comment>
<evidence type="ECO:0000256" key="4">
    <source>
        <dbReference type="ARBA" id="ARBA00022691"/>
    </source>
</evidence>
<evidence type="ECO:0000313" key="12">
    <source>
        <dbReference type="EMBL" id="MBP2033965.1"/>
    </source>
</evidence>
<dbReference type="NCBIfam" id="TIGR02494">
    <property type="entry name" value="PFLE_PFLC"/>
    <property type="match status" value="1"/>
</dbReference>
<gene>
    <name evidence="12" type="ORF">J2Z42_002682</name>
</gene>
<dbReference type="EC" id="1.97.1.4" evidence="12"/>
<dbReference type="Proteomes" id="UP001519307">
    <property type="component" value="Unassembled WGS sequence"/>
</dbReference>
<dbReference type="Pfam" id="PF00037">
    <property type="entry name" value="Fer4"/>
    <property type="match status" value="1"/>
</dbReference>
<evidence type="ECO:0000256" key="9">
    <source>
        <dbReference type="ARBA" id="ARBA00047365"/>
    </source>
</evidence>
<dbReference type="InterPro" id="IPR017896">
    <property type="entry name" value="4Fe4S_Fe-S-bd"/>
</dbReference>
<keyword evidence="13" id="KW-1185">Reference proteome</keyword>
<dbReference type="InterPro" id="IPR017900">
    <property type="entry name" value="4Fe4S_Fe_S_CS"/>
</dbReference>
<dbReference type="CDD" id="cd01335">
    <property type="entry name" value="Radical_SAM"/>
    <property type="match status" value="1"/>
</dbReference>
<keyword evidence="8" id="KW-0411">Iron-sulfur</keyword>
<evidence type="ECO:0000256" key="7">
    <source>
        <dbReference type="ARBA" id="ARBA00023004"/>
    </source>
</evidence>
<evidence type="ECO:0000256" key="6">
    <source>
        <dbReference type="ARBA" id="ARBA00023002"/>
    </source>
</evidence>
<keyword evidence="3" id="KW-0004">4Fe-4S</keyword>
<dbReference type="SFLD" id="SFLDS00029">
    <property type="entry name" value="Radical_SAM"/>
    <property type="match status" value="1"/>
</dbReference>
<evidence type="ECO:0000256" key="8">
    <source>
        <dbReference type="ARBA" id="ARBA00023014"/>
    </source>
</evidence>
<dbReference type="PANTHER" id="PTHR30352:SF4">
    <property type="entry name" value="PYRUVATE FORMATE-LYASE 2-ACTIVATING ENZYME"/>
    <property type="match status" value="1"/>
</dbReference>
<dbReference type="Gene3D" id="3.30.70.20">
    <property type="match status" value="1"/>
</dbReference>
<comment type="similarity">
    <text evidence="2">Belongs to the organic radical-activating enzymes family.</text>
</comment>
<dbReference type="InterPro" id="IPR040074">
    <property type="entry name" value="BssD/PflA/YjjW"/>
</dbReference>
<dbReference type="PIRSF" id="PIRSF000371">
    <property type="entry name" value="PFL_act_enz"/>
    <property type="match status" value="1"/>
</dbReference>
<dbReference type="InterPro" id="IPR058240">
    <property type="entry name" value="rSAM_sf"/>
</dbReference>
<dbReference type="GO" id="GO:0043365">
    <property type="term" value="F:[formate-C-acetyltransferase]-activating enzyme activity"/>
    <property type="evidence" value="ECO:0007669"/>
    <property type="project" value="UniProtKB-EC"/>
</dbReference>
<dbReference type="SUPFAM" id="SSF102114">
    <property type="entry name" value="Radical SAM enzymes"/>
    <property type="match status" value="1"/>
</dbReference>
<comment type="cofactor">
    <cofactor evidence="1">
        <name>[4Fe-4S] cluster</name>
        <dbReference type="ChEBI" id="CHEBI:49883"/>
    </cofactor>
</comment>
<proteinExistence type="inferred from homology"/>
<evidence type="ECO:0000256" key="2">
    <source>
        <dbReference type="ARBA" id="ARBA00009777"/>
    </source>
</evidence>